<dbReference type="EMBL" id="BART01005231">
    <property type="protein sequence ID" value="GAG62972.1"/>
    <property type="molecule type" value="Genomic_DNA"/>
</dbReference>
<sequence>PEIRKARKALQALHRCYFMYAMQVDDKDYITKMNAIFKLLERLEEENA</sequence>
<protein>
    <submittedName>
        <fullName evidence="1">Uncharacterized protein</fullName>
    </submittedName>
</protein>
<comment type="caution">
    <text evidence="1">The sequence shown here is derived from an EMBL/GenBank/DDBJ whole genome shotgun (WGS) entry which is preliminary data.</text>
</comment>
<proteinExistence type="predicted"/>
<reference evidence="1" key="1">
    <citation type="journal article" date="2014" name="Front. Microbiol.">
        <title>High frequency of phylogenetically diverse reductive dehalogenase-homologous genes in deep subseafloor sedimentary metagenomes.</title>
        <authorList>
            <person name="Kawai M."/>
            <person name="Futagami T."/>
            <person name="Toyoda A."/>
            <person name="Takaki Y."/>
            <person name="Nishi S."/>
            <person name="Hori S."/>
            <person name="Arai W."/>
            <person name="Tsubouchi T."/>
            <person name="Morono Y."/>
            <person name="Uchiyama I."/>
            <person name="Ito T."/>
            <person name="Fujiyama A."/>
            <person name="Inagaki F."/>
            <person name="Takami H."/>
        </authorList>
    </citation>
    <scope>NUCLEOTIDE SEQUENCE</scope>
    <source>
        <strain evidence="1">Expedition CK06-06</strain>
    </source>
</reference>
<dbReference type="AlphaFoldDB" id="X0ZYM7"/>
<evidence type="ECO:0000313" key="1">
    <source>
        <dbReference type="EMBL" id="GAG62972.1"/>
    </source>
</evidence>
<feature type="non-terminal residue" evidence="1">
    <location>
        <position position="1"/>
    </location>
</feature>
<accession>X0ZYM7</accession>
<name>X0ZYM7_9ZZZZ</name>
<gene>
    <name evidence="1" type="ORF">S01H4_12363</name>
</gene>
<organism evidence="1">
    <name type="scientific">marine sediment metagenome</name>
    <dbReference type="NCBI Taxonomy" id="412755"/>
    <lineage>
        <taxon>unclassified sequences</taxon>
        <taxon>metagenomes</taxon>
        <taxon>ecological metagenomes</taxon>
    </lineage>
</organism>